<dbReference type="InterPro" id="IPR015943">
    <property type="entry name" value="WD40/YVTN_repeat-like_dom_sf"/>
</dbReference>
<evidence type="ECO:0000259" key="7">
    <source>
        <dbReference type="PROSITE" id="PS50011"/>
    </source>
</evidence>
<dbReference type="InterPro" id="IPR018391">
    <property type="entry name" value="PQQ_b-propeller_rpt"/>
</dbReference>
<dbReference type="PANTHER" id="PTHR43289">
    <property type="entry name" value="MITOGEN-ACTIVATED PROTEIN KINASE KINASE KINASE 20-RELATED"/>
    <property type="match status" value="1"/>
</dbReference>
<dbReference type="PROSITE" id="PS50011">
    <property type="entry name" value="PROTEIN_KINASE_DOM"/>
    <property type="match status" value="1"/>
</dbReference>
<dbReference type="InterPro" id="IPR008271">
    <property type="entry name" value="Ser/Thr_kinase_AS"/>
</dbReference>
<dbReference type="PROSITE" id="PS00108">
    <property type="entry name" value="PROTEIN_KINASE_ST"/>
    <property type="match status" value="1"/>
</dbReference>
<evidence type="ECO:0000256" key="4">
    <source>
        <dbReference type="ARBA" id="ARBA00022840"/>
    </source>
</evidence>
<keyword evidence="2 5" id="KW-0547">Nucleotide-binding</keyword>
<evidence type="ECO:0000256" key="2">
    <source>
        <dbReference type="ARBA" id="ARBA00022741"/>
    </source>
</evidence>
<dbReference type="EMBL" id="JBEPEK010000023">
    <property type="protein sequence ID" value="MER7178866.1"/>
    <property type="molecule type" value="Genomic_DNA"/>
</dbReference>
<dbReference type="Gene3D" id="3.30.200.20">
    <property type="entry name" value="Phosphorylase Kinase, domain 1"/>
    <property type="match status" value="1"/>
</dbReference>
<evidence type="ECO:0000313" key="9">
    <source>
        <dbReference type="Proteomes" id="UP001474181"/>
    </source>
</evidence>
<keyword evidence="6" id="KW-0812">Transmembrane</keyword>
<dbReference type="InterPro" id="IPR011047">
    <property type="entry name" value="Quinoprotein_ADH-like_sf"/>
</dbReference>
<keyword evidence="6" id="KW-0472">Membrane</keyword>
<feature type="domain" description="Protein kinase" evidence="7">
    <location>
        <begin position="14"/>
        <end position="275"/>
    </location>
</feature>
<evidence type="ECO:0000256" key="3">
    <source>
        <dbReference type="ARBA" id="ARBA00022777"/>
    </source>
</evidence>
<dbReference type="PROSITE" id="PS00107">
    <property type="entry name" value="PROTEIN_KINASE_ATP"/>
    <property type="match status" value="1"/>
</dbReference>
<dbReference type="RefSeq" id="WP_350777630.1">
    <property type="nucleotide sequence ID" value="NZ_JBEPEK010000023.1"/>
</dbReference>
<keyword evidence="1" id="KW-0808">Transferase</keyword>
<dbReference type="PANTHER" id="PTHR43289:SF34">
    <property type="entry name" value="SERINE_THREONINE-PROTEIN KINASE YBDM-RELATED"/>
    <property type="match status" value="1"/>
</dbReference>
<dbReference type="Pfam" id="PF00069">
    <property type="entry name" value="Pkinase"/>
    <property type="match status" value="1"/>
</dbReference>
<dbReference type="Gene3D" id="2.130.10.10">
    <property type="entry name" value="YVTN repeat-like/Quinoprotein amine dehydrogenase"/>
    <property type="match status" value="2"/>
</dbReference>
<keyword evidence="3" id="KW-0418">Kinase</keyword>
<dbReference type="InterPro" id="IPR002372">
    <property type="entry name" value="PQQ_rpt_dom"/>
</dbReference>
<dbReference type="SUPFAM" id="SSF50998">
    <property type="entry name" value="Quinoprotein alcohol dehydrogenase-like"/>
    <property type="match status" value="1"/>
</dbReference>
<dbReference type="SUPFAM" id="SSF56112">
    <property type="entry name" value="Protein kinase-like (PK-like)"/>
    <property type="match status" value="1"/>
</dbReference>
<protein>
    <submittedName>
        <fullName evidence="8">PQQ-binding-like beta-propeller repeat protein</fullName>
    </submittedName>
</protein>
<evidence type="ECO:0000313" key="8">
    <source>
        <dbReference type="EMBL" id="MER7178866.1"/>
    </source>
</evidence>
<comment type="caution">
    <text evidence="8">The sequence shown here is derived from an EMBL/GenBank/DDBJ whole genome shotgun (WGS) entry which is preliminary data.</text>
</comment>
<feature type="transmembrane region" description="Helical" evidence="6">
    <location>
        <begin position="293"/>
        <end position="312"/>
    </location>
</feature>
<reference evidence="8 9" key="1">
    <citation type="submission" date="2024-06" db="EMBL/GenBank/DDBJ databases">
        <title>The Natural Products Discovery Center: Release of the First 8490 Sequenced Strains for Exploring Actinobacteria Biosynthetic Diversity.</title>
        <authorList>
            <person name="Kalkreuter E."/>
            <person name="Kautsar S.A."/>
            <person name="Yang D."/>
            <person name="Bader C.D."/>
            <person name="Teijaro C.N."/>
            <person name="Fluegel L."/>
            <person name="Davis C.M."/>
            <person name="Simpson J.R."/>
            <person name="Lauterbach L."/>
            <person name="Steele A.D."/>
            <person name="Gui C."/>
            <person name="Meng S."/>
            <person name="Li G."/>
            <person name="Viehrig K."/>
            <person name="Ye F."/>
            <person name="Su P."/>
            <person name="Kiefer A.F."/>
            <person name="Nichols A."/>
            <person name="Cepeda A.J."/>
            <person name="Yan W."/>
            <person name="Fan B."/>
            <person name="Jiang Y."/>
            <person name="Adhikari A."/>
            <person name="Zheng C.-J."/>
            <person name="Schuster L."/>
            <person name="Cowan T.M."/>
            <person name="Smanski M.J."/>
            <person name="Chevrette M.G."/>
            <person name="De Carvalho L.P.S."/>
            <person name="Shen B."/>
        </authorList>
    </citation>
    <scope>NUCLEOTIDE SEQUENCE [LARGE SCALE GENOMIC DNA]</scope>
    <source>
        <strain evidence="8 9">NPDC000234</strain>
    </source>
</reference>
<keyword evidence="4 5" id="KW-0067">ATP-binding</keyword>
<evidence type="ECO:0000256" key="5">
    <source>
        <dbReference type="PROSITE-ProRule" id="PRU10141"/>
    </source>
</evidence>
<dbReference type="InterPro" id="IPR011009">
    <property type="entry name" value="Kinase-like_dom_sf"/>
</dbReference>
<evidence type="ECO:0000256" key="6">
    <source>
        <dbReference type="SAM" id="Phobius"/>
    </source>
</evidence>
<name>A0ABV1WQ04_9ACTN</name>
<sequence length="701" mass="75078">MDRGERSLTALGHYQVAELLGAGGMGQVYLAYSPSGRAVAVKVIREDLAARPGFRERFAREVQAARQVSGAFTAPVLDADTTGDVPWMATQYVTGPTLDDAVKERGPFPADEVWQLASGLCEALRDIHRVGLVHRDFKPGNILLAEDGPRVIDFGISRVVDATALTQSGEMMGTPLFMAPEQFRDPREAGSSADVFALGSVLVYAATGHGPFDADTPFAIAWNAVHEEPNLSGLPESLRPVVEPCLRKEPSARPDLEALLALLSSRREGRSQQALTPGAALARTRRKRLRRGVPTLSALVCAALVVGVWLWWPQSERGEANTTRPSATTSPATATSVHFPGWKPWTTQLADGLPDVSPTCRYRSAALWCTEGSTLAARLDPRTGKVLWRRTTNDHIAPVLLGVTQEAVVVGEYLVDAQTDSYRIWTFDAETGNPLREQKIAGAERCVVAVETLFCVQSGAITARDPVDMGHMWTAASGWDLLPLGYGGSFDNVYVVKRAENGRPTQVGEITQGDGTLLWLRDVPQGADLATVSGNYLYATKSSTSGTTVNRLLRIDRRTGAVKSLDLGLPEELLGVVGEVFYTCSDTGVVSAYDISAKRRMWSSTTLQAGLSAPSVDGDRVQFMAQDGTVIALDRRTGGALWQNQPSKRGVRATEFSGPVPGLVSLGDVIIAPAPDLRLRSFLASAASTASPTGGATGSGR</sequence>
<dbReference type="Gene3D" id="1.10.510.10">
    <property type="entry name" value="Transferase(Phosphotransferase) domain 1"/>
    <property type="match status" value="1"/>
</dbReference>
<dbReference type="CDD" id="cd14014">
    <property type="entry name" value="STKc_PknB_like"/>
    <property type="match status" value="1"/>
</dbReference>
<dbReference type="InterPro" id="IPR017441">
    <property type="entry name" value="Protein_kinase_ATP_BS"/>
</dbReference>
<accession>A0ABV1WQ04</accession>
<feature type="binding site" evidence="5">
    <location>
        <position position="42"/>
    </location>
    <ligand>
        <name>ATP</name>
        <dbReference type="ChEBI" id="CHEBI:30616"/>
    </ligand>
</feature>
<dbReference type="Pfam" id="PF13360">
    <property type="entry name" value="PQQ_2"/>
    <property type="match status" value="2"/>
</dbReference>
<dbReference type="Proteomes" id="UP001474181">
    <property type="component" value="Unassembled WGS sequence"/>
</dbReference>
<gene>
    <name evidence="8" type="ORF">ABT404_05180</name>
</gene>
<dbReference type="InterPro" id="IPR000719">
    <property type="entry name" value="Prot_kinase_dom"/>
</dbReference>
<organism evidence="8 9">
    <name type="scientific">Streptomyces hyaluromycini</name>
    <dbReference type="NCBI Taxonomy" id="1377993"/>
    <lineage>
        <taxon>Bacteria</taxon>
        <taxon>Bacillati</taxon>
        <taxon>Actinomycetota</taxon>
        <taxon>Actinomycetes</taxon>
        <taxon>Kitasatosporales</taxon>
        <taxon>Streptomycetaceae</taxon>
        <taxon>Streptomyces</taxon>
    </lineage>
</organism>
<keyword evidence="9" id="KW-1185">Reference proteome</keyword>
<evidence type="ECO:0000256" key="1">
    <source>
        <dbReference type="ARBA" id="ARBA00022679"/>
    </source>
</evidence>
<dbReference type="SMART" id="SM00564">
    <property type="entry name" value="PQQ"/>
    <property type="match status" value="4"/>
</dbReference>
<proteinExistence type="predicted"/>
<keyword evidence="6" id="KW-1133">Transmembrane helix</keyword>